<sequence length="381" mass="42766">MHKHKLYRITYGNSNPSFELVEADIPTPKDDEILIKHTAIGINFQDYEHYKKTLVSISNPVITNNEKSLGVYSNIKQAIKSFLHNPSNQATQATQVSSDNNIASNNTFSNIVTITPGIEAVGIVHKIGKLVKDFQVGQRVGYCTVTDGAYSQYRTINSNYVFKIQDSISDEAAAANLVKGMTAHYLMRRTFYVQPNMTILIHAASSAVGQTMLRLAKEYKATAIATVGNDDQEKKSILQNLECEYILNYNNPDWVKQVKEITNNKGVNVVYDCLGRQTVLESIDCLMPFGLMVLFGQITGSVNTIDPQLLTQKSLFFTMPQLQYYKQDNIELLLSALEVFALIEKGVLPKKANQIYKFDNIVQAMHDIENHRNLGTKIVLL</sequence>
<evidence type="ECO:0000256" key="1">
    <source>
        <dbReference type="ARBA" id="ARBA00022857"/>
    </source>
</evidence>
<evidence type="ECO:0000259" key="3">
    <source>
        <dbReference type="SMART" id="SM00829"/>
    </source>
</evidence>
<keyword evidence="2 5" id="KW-0560">Oxidoreductase</keyword>
<dbReference type="Gene3D" id="3.90.180.10">
    <property type="entry name" value="Medium-chain alcohol dehydrogenases, catalytic domain"/>
    <property type="match status" value="2"/>
</dbReference>
<keyword evidence="7" id="KW-1185">Reference proteome</keyword>
<accession>A0A0F3MAA3</accession>
<dbReference type="InterPro" id="IPR036291">
    <property type="entry name" value="NAD(P)-bd_dom_sf"/>
</dbReference>
<dbReference type="EMBL" id="LS398551">
    <property type="protein sequence ID" value="SPR12949.1"/>
    <property type="molecule type" value="Genomic_DNA"/>
</dbReference>
<reference evidence="5" key="3">
    <citation type="submission" date="2018-03" db="EMBL/GenBank/DDBJ databases">
        <authorList>
            <person name="Keele B.F."/>
        </authorList>
    </citation>
    <scope>NUCLEOTIDE SEQUENCE [LARGE SCALE GENOMIC DNA]</scope>
    <source>
        <strain evidence="5">Gilliam</strain>
    </source>
</reference>
<dbReference type="InterPro" id="IPR011032">
    <property type="entry name" value="GroES-like_sf"/>
</dbReference>
<dbReference type="SUPFAM" id="SSF50129">
    <property type="entry name" value="GroES-like"/>
    <property type="match status" value="1"/>
</dbReference>
<dbReference type="GO" id="GO:0003960">
    <property type="term" value="F:quinone reductase (NADPH) activity"/>
    <property type="evidence" value="ECO:0007669"/>
    <property type="project" value="UniProtKB-EC"/>
</dbReference>
<dbReference type="GO" id="GO:0070402">
    <property type="term" value="F:NADPH binding"/>
    <property type="evidence" value="ECO:0007669"/>
    <property type="project" value="TreeGrafter"/>
</dbReference>
<evidence type="ECO:0000313" key="6">
    <source>
        <dbReference type="Proteomes" id="UP000033769"/>
    </source>
</evidence>
<dbReference type="InterPro" id="IPR020843">
    <property type="entry name" value="ER"/>
</dbReference>
<dbReference type="SMART" id="SM00829">
    <property type="entry name" value="PKS_ER"/>
    <property type="match status" value="1"/>
</dbReference>
<gene>
    <name evidence="5" type="primary">curA</name>
    <name evidence="5" type="ORF">GILLIAM_02632</name>
    <name evidence="4" type="ORF">OTSGILL_1437</name>
</gene>
<organism evidence="4 6">
    <name type="scientific">Orientia tsutsugamushi str. Gilliam</name>
    <dbReference type="NCBI Taxonomy" id="1359184"/>
    <lineage>
        <taxon>Bacteria</taxon>
        <taxon>Pseudomonadati</taxon>
        <taxon>Pseudomonadota</taxon>
        <taxon>Alphaproteobacteria</taxon>
        <taxon>Rickettsiales</taxon>
        <taxon>Rickettsiaceae</taxon>
        <taxon>Rickettsieae</taxon>
        <taxon>Orientia</taxon>
    </lineage>
</organism>
<dbReference type="Gene3D" id="3.40.50.720">
    <property type="entry name" value="NAD(P)-binding Rossmann-like Domain"/>
    <property type="match status" value="1"/>
</dbReference>
<keyword evidence="1" id="KW-0521">NADP</keyword>
<feature type="domain" description="Enoyl reductase (ER)" evidence="3">
    <location>
        <begin position="12"/>
        <end position="380"/>
    </location>
</feature>
<dbReference type="InterPro" id="IPR013154">
    <property type="entry name" value="ADH-like_N"/>
</dbReference>
<dbReference type="Proteomes" id="UP000033769">
    <property type="component" value="Unassembled WGS sequence"/>
</dbReference>
<proteinExistence type="predicted"/>
<reference evidence="7" key="2">
    <citation type="submission" date="2018-03" db="EMBL/GenBank/DDBJ databases">
        <authorList>
            <person name="Batty M. E."/>
            <person name="Batty M E."/>
        </authorList>
    </citation>
    <scope>NUCLEOTIDE SEQUENCE [LARGE SCALE GENOMIC DNA]</scope>
    <source>
        <strain evidence="7">Gilliam</strain>
    </source>
</reference>
<dbReference type="GO" id="GO:0005829">
    <property type="term" value="C:cytosol"/>
    <property type="evidence" value="ECO:0007669"/>
    <property type="project" value="TreeGrafter"/>
</dbReference>
<evidence type="ECO:0000256" key="2">
    <source>
        <dbReference type="ARBA" id="ARBA00023002"/>
    </source>
</evidence>
<reference evidence="4 6" key="1">
    <citation type="submission" date="2015-02" db="EMBL/GenBank/DDBJ databases">
        <title>Genome Sequencing of Rickettsiales.</title>
        <authorList>
            <person name="Daugherty S.C."/>
            <person name="Su Q."/>
            <person name="Abolude K."/>
            <person name="Beier-Sexton M."/>
            <person name="Carlyon J.A."/>
            <person name="Carter R."/>
            <person name="Day N.P."/>
            <person name="Dumler S.J."/>
            <person name="Dyachenko V."/>
            <person name="Godinez A."/>
            <person name="Kurtti T.J."/>
            <person name="Lichay M."/>
            <person name="Mullins K.E."/>
            <person name="Ott S."/>
            <person name="Pappas-Brown V."/>
            <person name="Paris D.H."/>
            <person name="Patel P."/>
            <person name="Richards A.L."/>
            <person name="Sadzewicz L."/>
            <person name="Sears K."/>
            <person name="Seidman D."/>
            <person name="Sengamalay N."/>
            <person name="Stenos J."/>
            <person name="Tallon L.J."/>
            <person name="Vincent G."/>
            <person name="Fraser C.M."/>
            <person name="Munderloh U."/>
            <person name="Dunning-Hotopp J.C."/>
        </authorList>
    </citation>
    <scope>NUCLEOTIDE SEQUENCE [LARGE SCALE GENOMIC DNA]</scope>
    <source>
        <strain evidence="4 6">Gilliam</strain>
    </source>
</reference>
<name>A0A0F3MAA3_ORITS</name>
<protein>
    <submittedName>
        <fullName evidence="5">NADP-dependent oxidoreductase</fullName>
        <ecNumber evidence="5">1.6.5.5</ecNumber>
    </submittedName>
    <submittedName>
        <fullName evidence="4">Zinc-binding dehydrogenase family protein</fullName>
    </submittedName>
</protein>
<dbReference type="EC" id="1.6.5.5" evidence="5"/>
<dbReference type="EMBL" id="LANO01000021">
    <property type="protein sequence ID" value="KJV52546.1"/>
    <property type="molecule type" value="Genomic_DNA"/>
</dbReference>
<dbReference type="PATRIC" id="fig|1359184.3.peg.949"/>
<dbReference type="SUPFAM" id="SSF51735">
    <property type="entry name" value="NAD(P)-binding Rossmann-fold domains"/>
    <property type="match status" value="1"/>
</dbReference>
<dbReference type="RefSeq" id="WP_047220661.1">
    <property type="nucleotide sequence ID" value="NZ_LS398551.1"/>
</dbReference>
<dbReference type="PANTHER" id="PTHR48106:SF13">
    <property type="entry name" value="QUINONE OXIDOREDUCTASE-RELATED"/>
    <property type="match status" value="1"/>
</dbReference>
<evidence type="ECO:0000313" key="4">
    <source>
        <dbReference type="EMBL" id="KJV52546.1"/>
    </source>
</evidence>
<evidence type="ECO:0000313" key="5">
    <source>
        <dbReference type="EMBL" id="SPR12949.1"/>
    </source>
</evidence>
<dbReference type="Proteomes" id="UP000244959">
    <property type="component" value="Chromosome I"/>
</dbReference>
<dbReference type="PANTHER" id="PTHR48106">
    <property type="entry name" value="QUINONE OXIDOREDUCTASE PIG3-RELATED"/>
    <property type="match status" value="1"/>
</dbReference>
<evidence type="ECO:0000313" key="7">
    <source>
        <dbReference type="Proteomes" id="UP000244959"/>
    </source>
</evidence>
<dbReference type="Pfam" id="PF00107">
    <property type="entry name" value="ADH_zinc_N"/>
    <property type="match status" value="1"/>
</dbReference>
<dbReference type="GO" id="GO:0035925">
    <property type="term" value="F:mRNA 3'-UTR AU-rich region binding"/>
    <property type="evidence" value="ECO:0007669"/>
    <property type="project" value="TreeGrafter"/>
</dbReference>
<dbReference type="Pfam" id="PF08240">
    <property type="entry name" value="ADH_N"/>
    <property type="match status" value="1"/>
</dbReference>
<dbReference type="AlphaFoldDB" id="A0A0F3MAA3"/>
<dbReference type="InterPro" id="IPR013149">
    <property type="entry name" value="ADH-like_C"/>
</dbReference>